<organism evidence="1 2">
    <name type="scientific">Eumeta variegata</name>
    <name type="common">Bagworm moth</name>
    <name type="synonym">Eumeta japonica</name>
    <dbReference type="NCBI Taxonomy" id="151549"/>
    <lineage>
        <taxon>Eukaryota</taxon>
        <taxon>Metazoa</taxon>
        <taxon>Ecdysozoa</taxon>
        <taxon>Arthropoda</taxon>
        <taxon>Hexapoda</taxon>
        <taxon>Insecta</taxon>
        <taxon>Pterygota</taxon>
        <taxon>Neoptera</taxon>
        <taxon>Endopterygota</taxon>
        <taxon>Lepidoptera</taxon>
        <taxon>Glossata</taxon>
        <taxon>Ditrysia</taxon>
        <taxon>Tineoidea</taxon>
        <taxon>Psychidae</taxon>
        <taxon>Oiketicinae</taxon>
        <taxon>Eumeta</taxon>
    </lineage>
</organism>
<proteinExistence type="predicted"/>
<dbReference type="AlphaFoldDB" id="A0A4C1UYD9"/>
<sequence>MRQLASHGLPARRGFSRRAATIGRRAPRRRQISLRHAAGALKLENSHSLPRYCNVRPVGSEPSDSWYVSLLSVFATRHPNCQQIFIPLVSTQGMPDSRTLFRYVFDNGKEQHINRSRSARHDSARPHSRFAYSRSLRRTRPQHDREQLAEFGNSMRPEQDMIPLRLFLRTLVGAGWHVP</sequence>
<dbReference type="Proteomes" id="UP000299102">
    <property type="component" value="Unassembled WGS sequence"/>
</dbReference>
<protein>
    <submittedName>
        <fullName evidence="1">Uncharacterized protein</fullName>
    </submittedName>
</protein>
<comment type="caution">
    <text evidence="1">The sequence shown here is derived from an EMBL/GenBank/DDBJ whole genome shotgun (WGS) entry which is preliminary data.</text>
</comment>
<accession>A0A4C1UYD9</accession>
<keyword evidence="2" id="KW-1185">Reference proteome</keyword>
<name>A0A4C1UYD9_EUMVA</name>
<dbReference type="EMBL" id="BGZK01000240">
    <property type="protein sequence ID" value="GBP31027.1"/>
    <property type="molecule type" value="Genomic_DNA"/>
</dbReference>
<reference evidence="1 2" key="1">
    <citation type="journal article" date="2019" name="Commun. Biol.">
        <title>The bagworm genome reveals a unique fibroin gene that provides high tensile strength.</title>
        <authorList>
            <person name="Kono N."/>
            <person name="Nakamura H."/>
            <person name="Ohtoshi R."/>
            <person name="Tomita M."/>
            <person name="Numata K."/>
            <person name="Arakawa K."/>
        </authorList>
    </citation>
    <scope>NUCLEOTIDE SEQUENCE [LARGE SCALE GENOMIC DNA]</scope>
</reference>
<evidence type="ECO:0000313" key="2">
    <source>
        <dbReference type="Proteomes" id="UP000299102"/>
    </source>
</evidence>
<evidence type="ECO:0000313" key="1">
    <source>
        <dbReference type="EMBL" id="GBP31027.1"/>
    </source>
</evidence>
<gene>
    <name evidence="1" type="ORF">EVAR_81927_1</name>
</gene>